<proteinExistence type="predicted"/>
<protein>
    <submittedName>
        <fullName evidence="2">Uncharacterized protein</fullName>
    </submittedName>
</protein>
<sequence length="136" mass="15777">MVRVTHGHKSDKYVVSKKKRRKSCVCRYKNNETDAEPVAREVSRLWDTRKANRFLNHERRARILKEEQKDHGPTPARGDRGWMGKTDAHQNCSSRVIWVPKRGKEIRSGSCLRCKLSFYLLTLFLYTGIGRCNGGT</sequence>
<dbReference type="EMBL" id="BGZK01001388">
    <property type="protein sequence ID" value="GBP78839.1"/>
    <property type="molecule type" value="Genomic_DNA"/>
</dbReference>
<accession>A0A4C1YW10</accession>
<evidence type="ECO:0000256" key="1">
    <source>
        <dbReference type="SAM" id="MobiDB-lite"/>
    </source>
</evidence>
<comment type="caution">
    <text evidence="2">The sequence shown here is derived from an EMBL/GenBank/DDBJ whole genome shotgun (WGS) entry which is preliminary data.</text>
</comment>
<reference evidence="2 3" key="1">
    <citation type="journal article" date="2019" name="Commun. Biol.">
        <title>The bagworm genome reveals a unique fibroin gene that provides high tensile strength.</title>
        <authorList>
            <person name="Kono N."/>
            <person name="Nakamura H."/>
            <person name="Ohtoshi R."/>
            <person name="Tomita M."/>
            <person name="Numata K."/>
            <person name="Arakawa K."/>
        </authorList>
    </citation>
    <scope>NUCLEOTIDE SEQUENCE [LARGE SCALE GENOMIC DNA]</scope>
</reference>
<feature type="region of interest" description="Disordered" evidence="1">
    <location>
        <begin position="63"/>
        <end position="87"/>
    </location>
</feature>
<dbReference type="Proteomes" id="UP000299102">
    <property type="component" value="Unassembled WGS sequence"/>
</dbReference>
<evidence type="ECO:0000313" key="3">
    <source>
        <dbReference type="Proteomes" id="UP000299102"/>
    </source>
</evidence>
<organism evidence="2 3">
    <name type="scientific">Eumeta variegata</name>
    <name type="common">Bagworm moth</name>
    <name type="synonym">Eumeta japonica</name>
    <dbReference type="NCBI Taxonomy" id="151549"/>
    <lineage>
        <taxon>Eukaryota</taxon>
        <taxon>Metazoa</taxon>
        <taxon>Ecdysozoa</taxon>
        <taxon>Arthropoda</taxon>
        <taxon>Hexapoda</taxon>
        <taxon>Insecta</taxon>
        <taxon>Pterygota</taxon>
        <taxon>Neoptera</taxon>
        <taxon>Endopterygota</taxon>
        <taxon>Lepidoptera</taxon>
        <taxon>Glossata</taxon>
        <taxon>Ditrysia</taxon>
        <taxon>Tineoidea</taxon>
        <taxon>Psychidae</taxon>
        <taxon>Oiketicinae</taxon>
        <taxon>Eumeta</taxon>
    </lineage>
</organism>
<dbReference type="AlphaFoldDB" id="A0A4C1YW10"/>
<keyword evidence="3" id="KW-1185">Reference proteome</keyword>
<evidence type="ECO:0000313" key="2">
    <source>
        <dbReference type="EMBL" id="GBP78839.1"/>
    </source>
</evidence>
<name>A0A4C1YW10_EUMVA</name>
<gene>
    <name evidence="2" type="ORF">EVAR_103400_1</name>
</gene>